<dbReference type="InterPro" id="IPR002491">
    <property type="entry name" value="ABC_transptr_periplasmic_BD"/>
</dbReference>
<evidence type="ECO:0000256" key="5">
    <source>
        <dbReference type="SAM" id="SignalP"/>
    </source>
</evidence>
<evidence type="ECO:0000313" key="7">
    <source>
        <dbReference type="EMBL" id="PVG84321.1"/>
    </source>
</evidence>
<dbReference type="SUPFAM" id="SSF53807">
    <property type="entry name" value="Helical backbone' metal receptor"/>
    <property type="match status" value="1"/>
</dbReference>
<feature type="chain" id="PRO_5039106482" evidence="5">
    <location>
        <begin position="23"/>
        <end position="345"/>
    </location>
</feature>
<protein>
    <submittedName>
        <fullName evidence="7">Iron-siderophore ABC transporter substrate-binding protein</fullName>
    </submittedName>
</protein>
<evidence type="ECO:0000256" key="4">
    <source>
        <dbReference type="ARBA" id="ARBA00022729"/>
    </source>
</evidence>
<dbReference type="PANTHER" id="PTHR30532:SF24">
    <property type="entry name" value="FERRIC ENTEROBACTIN-BINDING PERIPLASMIC PROTEIN FEPB"/>
    <property type="match status" value="1"/>
</dbReference>
<organism evidence="7 8">
    <name type="scientific">Nocardioides gansuensis</name>
    <dbReference type="NCBI Taxonomy" id="2138300"/>
    <lineage>
        <taxon>Bacteria</taxon>
        <taxon>Bacillati</taxon>
        <taxon>Actinomycetota</taxon>
        <taxon>Actinomycetes</taxon>
        <taxon>Propionibacteriales</taxon>
        <taxon>Nocardioidaceae</taxon>
        <taxon>Nocardioides</taxon>
    </lineage>
</organism>
<reference evidence="7 8" key="1">
    <citation type="submission" date="2018-04" db="EMBL/GenBank/DDBJ databases">
        <title>Genome of Nocardioides gansuensis WSJ-1.</title>
        <authorList>
            <person name="Wu S."/>
            <person name="Wang G."/>
        </authorList>
    </citation>
    <scope>NUCLEOTIDE SEQUENCE [LARGE SCALE GENOMIC DNA]</scope>
    <source>
        <strain evidence="7 8">WSJ-1</strain>
    </source>
</reference>
<dbReference type="OrthoDB" id="1846031at2"/>
<evidence type="ECO:0000313" key="8">
    <source>
        <dbReference type="Proteomes" id="UP000246018"/>
    </source>
</evidence>
<keyword evidence="3" id="KW-0813">Transport</keyword>
<dbReference type="EMBL" id="QDGZ01000001">
    <property type="protein sequence ID" value="PVG84321.1"/>
    <property type="molecule type" value="Genomic_DNA"/>
</dbReference>
<feature type="signal peptide" evidence="5">
    <location>
        <begin position="1"/>
        <end position="22"/>
    </location>
</feature>
<dbReference type="Pfam" id="PF01497">
    <property type="entry name" value="Peripla_BP_2"/>
    <property type="match status" value="1"/>
</dbReference>
<evidence type="ECO:0000256" key="2">
    <source>
        <dbReference type="ARBA" id="ARBA00008814"/>
    </source>
</evidence>
<dbReference type="Gene3D" id="3.40.50.1980">
    <property type="entry name" value="Nitrogenase molybdenum iron protein domain"/>
    <property type="match status" value="2"/>
</dbReference>
<sequence length="345" mass="36336">MSLRPRVLAGALSAALAAAALAGCSTGSTQASEPTTTSETQVDEGAFPVTIEHVFGETTIEEEPTRVATLGWTDQDLALSLRVVPVGSTKLTWGGNEAGSSDWFDAELEELGAEQPVRYDDTDGAPIDEVAALAPDVILATNSGITEKEYDKLSKIAPVVAYPEAPWVTPWQTSLEMVGQALGRSELAGEVAAETEAEIAEARADFPQLQGASVIFAYLTTADLSTIGIYGAEDNRVRALEDFGMTSPALVDEVVKKGQYYGTLSAERAADVESDVLLTYAEKPGDLATFTKDPLLGQIPALKAGHAYAEQDKHVGLAITNPSPLSIPFIAEEFLPHVAAAAEGK</sequence>
<comment type="subcellular location">
    <subcellularLocation>
        <location evidence="1">Cell envelope</location>
    </subcellularLocation>
</comment>
<dbReference type="RefSeq" id="WP_116570452.1">
    <property type="nucleotide sequence ID" value="NZ_QDGZ01000001.1"/>
</dbReference>
<dbReference type="PROSITE" id="PS51257">
    <property type="entry name" value="PROKAR_LIPOPROTEIN"/>
    <property type="match status" value="1"/>
</dbReference>
<accession>A0A2T8FF23</accession>
<comment type="caution">
    <text evidence="7">The sequence shown here is derived from an EMBL/GenBank/DDBJ whole genome shotgun (WGS) entry which is preliminary data.</text>
</comment>
<evidence type="ECO:0000256" key="3">
    <source>
        <dbReference type="ARBA" id="ARBA00022448"/>
    </source>
</evidence>
<proteinExistence type="inferred from homology"/>
<comment type="similarity">
    <text evidence="2">Belongs to the bacterial solute-binding protein 8 family.</text>
</comment>
<evidence type="ECO:0000259" key="6">
    <source>
        <dbReference type="PROSITE" id="PS50983"/>
    </source>
</evidence>
<name>A0A2T8FF23_9ACTN</name>
<dbReference type="PANTHER" id="PTHR30532">
    <property type="entry name" value="IRON III DICITRATE-BINDING PERIPLASMIC PROTEIN"/>
    <property type="match status" value="1"/>
</dbReference>
<gene>
    <name evidence="7" type="ORF">DDE18_01450</name>
</gene>
<evidence type="ECO:0000256" key="1">
    <source>
        <dbReference type="ARBA" id="ARBA00004196"/>
    </source>
</evidence>
<dbReference type="InterPro" id="IPR051313">
    <property type="entry name" value="Bact_iron-sidero_bind"/>
</dbReference>
<dbReference type="GO" id="GO:1901678">
    <property type="term" value="P:iron coordination entity transport"/>
    <property type="evidence" value="ECO:0007669"/>
    <property type="project" value="UniProtKB-ARBA"/>
</dbReference>
<dbReference type="PROSITE" id="PS50983">
    <property type="entry name" value="FE_B12_PBP"/>
    <property type="match status" value="1"/>
</dbReference>
<dbReference type="Proteomes" id="UP000246018">
    <property type="component" value="Unassembled WGS sequence"/>
</dbReference>
<dbReference type="GO" id="GO:0030288">
    <property type="term" value="C:outer membrane-bounded periplasmic space"/>
    <property type="evidence" value="ECO:0007669"/>
    <property type="project" value="TreeGrafter"/>
</dbReference>
<keyword evidence="4 5" id="KW-0732">Signal</keyword>
<keyword evidence="8" id="KW-1185">Reference proteome</keyword>
<feature type="domain" description="Fe/B12 periplasmic-binding" evidence="6">
    <location>
        <begin position="66"/>
        <end position="342"/>
    </location>
</feature>
<dbReference type="AlphaFoldDB" id="A0A2T8FF23"/>